<dbReference type="InterPro" id="IPR018771">
    <property type="entry name" value="PocR_dom"/>
</dbReference>
<dbReference type="Pfam" id="PF06580">
    <property type="entry name" value="His_kinase"/>
    <property type="match status" value="1"/>
</dbReference>
<evidence type="ECO:0000259" key="1">
    <source>
        <dbReference type="Pfam" id="PF02518"/>
    </source>
</evidence>
<dbReference type="Pfam" id="PF02518">
    <property type="entry name" value="HATPase_c"/>
    <property type="match status" value="1"/>
</dbReference>
<accession>A0A1S2LWY8</accession>
<protein>
    <recommendedName>
        <fullName evidence="6">Histidine kinase</fullName>
    </recommendedName>
</protein>
<evidence type="ECO:0008006" key="6">
    <source>
        <dbReference type="Google" id="ProtNLM"/>
    </source>
</evidence>
<dbReference type="PANTHER" id="PTHR34220">
    <property type="entry name" value="SENSOR HISTIDINE KINASE YPDA"/>
    <property type="match status" value="1"/>
</dbReference>
<feature type="domain" description="Signal transduction histidine kinase internal region" evidence="2">
    <location>
        <begin position="203"/>
        <end position="282"/>
    </location>
</feature>
<dbReference type="Proteomes" id="UP000179524">
    <property type="component" value="Unassembled WGS sequence"/>
</dbReference>
<organism evidence="4 5">
    <name type="scientific">Anaerobacillus alkalilacustris</name>
    <dbReference type="NCBI Taxonomy" id="393763"/>
    <lineage>
        <taxon>Bacteria</taxon>
        <taxon>Bacillati</taxon>
        <taxon>Bacillota</taxon>
        <taxon>Bacilli</taxon>
        <taxon>Bacillales</taxon>
        <taxon>Bacillaceae</taxon>
        <taxon>Anaerobacillus</taxon>
    </lineage>
</organism>
<gene>
    <name evidence="4" type="ORF">BKP37_00490</name>
</gene>
<dbReference type="InterPro" id="IPR010559">
    <property type="entry name" value="Sig_transdc_His_kin_internal"/>
</dbReference>
<feature type="domain" description="Histidine kinase/HSP90-like ATPase" evidence="1">
    <location>
        <begin position="302"/>
        <end position="402"/>
    </location>
</feature>
<dbReference type="AlphaFoldDB" id="A0A1S2LWY8"/>
<dbReference type="GO" id="GO:0000155">
    <property type="term" value="F:phosphorelay sensor kinase activity"/>
    <property type="evidence" value="ECO:0007669"/>
    <property type="project" value="InterPro"/>
</dbReference>
<reference evidence="4 5" key="1">
    <citation type="submission" date="2016-10" db="EMBL/GenBank/DDBJ databases">
        <title>Draft genome sequences of four alkaliphilic bacteria belonging to the Anaerobacillus genus.</title>
        <authorList>
            <person name="Bassil N.M."/>
            <person name="Lloyd J.R."/>
        </authorList>
    </citation>
    <scope>NUCLEOTIDE SEQUENCE [LARGE SCALE GENOMIC DNA]</scope>
    <source>
        <strain evidence="4 5">DSM 18345</strain>
    </source>
</reference>
<evidence type="ECO:0000259" key="3">
    <source>
        <dbReference type="Pfam" id="PF10114"/>
    </source>
</evidence>
<dbReference type="Pfam" id="PF10114">
    <property type="entry name" value="PocR"/>
    <property type="match status" value="1"/>
</dbReference>
<evidence type="ECO:0000259" key="2">
    <source>
        <dbReference type="Pfam" id="PF06580"/>
    </source>
</evidence>
<dbReference type="RefSeq" id="WP_071307780.1">
    <property type="nucleotide sequence ID" value="NZ_MLQR01000001.1"/>
</dbReference>
<comment type="caution">
    <text evidence="4">The sequence shown here is derived from an EMBL/GenBank/DDBJ whole genome shotgun (WGS) entry which is preliminary data.</text>
</comment>
<name>A0A1S2LWY8_9BACI</name>
<dbReference type="EMBL" id="MLQR01000001">
    <property type="protein sequence ID" value="OIJ17052.1"/>
    <property type="molecule type" value="Genomic_DNA"/>
</dbReference>
<dbReference type="InterPro" id="IPR003594">
    <property type="entry name" value="HATPase_dom"/>
</dbReference>
<feature type="domain" description="PocR" evidence="3">
    <location>
        <begin position="10"/>
        <end position="171"/>
    </location>
</feature>
<dbReference type="SUPFAM" id="SSF55874">
    <property type="entry name" value="ATPase domain of HSP90 chaperone/DNA topoisomerase II/histidine kinase"/>
    <property type="match status" value="1"/>
</dbReference>
<proteinExistence type="predicted"/>
<dbReference type="GO" id="GO:0016020">
    <property type="term" value="C:membrane"/>
    <property type="evidence" value="ECO:0007669"/>
    <property type="project" value="InterPro"/>
</dbReference>
<sequence>MKTLLHLENIVDLKTLQRIQDDFSEATGFAAITVDFRGKPITRHSGCSKYCHIIRSREETRELCEKCDSRAGLEAARTGKPYIFLCHSGFIAFAAPIVVDGQYLGAIMGGQVVSSGEVPNIKCIIDEVINIEEDVELIEAYTQIPIVPFKKIKSAANLMFTIANKIAEKGYVNAAKEELQQQSLRLVQSDGDIDSLQSALNTAELKIMQTQDNRQFIIQTLNTIGNLSFLEKAKKTGEVTFTLSDTVKYLMTNVGKDVSIEEELSYIENYLFLQKTRLGNRLSYEISVVDEAEKLLIPSMLLQPIVENAIVHGLEIKPGFGMIKISVQTQDGELVISIEDDGIGMSKQIVESILSLNNDAPTSTSSLKMLQQRLKERCSRGASLRLESSENKGTVVTIVIPYVN</sequence>
<dbReference type="InterPro" id="IPR036890">
    <property type="entry name" value="HATPase_C_sf"/>
</dbReference>
<evidence type="ECO:0000313" key="4">
    <source>
        <dbReference type="EMBL" id="OIJ17052.1"/>
    </source>
</evidence>
<dbReference type="PANTHER" id="PTHR34220:SF7">
    <property type="entry name" value="SENSOR HISTIDINE KINASE YPDA"/>
    <property type="match status" value="1"/>
</dbReference>
<dbReference type="OrthoDB" id="9776552at2"/>
<evidence type="ECO:0000313" key="5">
    <source>
        <dbReference type="Proteomes" id="UP000179524"/>
    </source>
</evidence>
<keyword evidence="5" id="KW-1185">Reference proteome</keyword>
<dbReference type="InterPro" id="IPR050640">
    <property type="entry name" value="Bact_2-comp_sensor_kinase"/>
</dbReference>
<dbReference type="Gene3D" id="3.30.565.10">
    <property type="entry name" value="Histidine kinase-like ATPase, C-terminal domain"/>
    <property type="match status" value="1"/>
</dbReference>